<dbReference type="NCBIfam" id="TIGR02876">
    <property type="entry name" value="spore_yqfD"/>
    <property type="match status" value="1"/>
</dbReference>
<dbReference type="Proteomes" id="UP000515561">
    <property type="component" value="Chromosome"/>
</dbReference>
<dbReference type="PIRSF" id="PIRSF029895">
    <property type="entry name" value="SpoIV"/>
    <property type="match status" value="1"/>
</dbReference>
<organism evidence="1 2">
    <name type="scientific">Anaerocolumna cellulosilytica</name>
    <dbReference type="NCBI Taxonomy" id="433286"/>
    <lineage>
        <taxon>Bacteria</taxon>
        <taxon>Bacillati</taxon>
        <taxon>Bacillota</taxon>
        <taxon>Clostridia</taxon>
        <taxon>Lachnospirales</taxon>
        <taxon>Lachnospiraceae</taxon>
        <taxon>Anaerocolumna</taxon>
    </lineage>
</organism>
<dbReference type="AlphaFoldDB" id="A0A6S6QXM1"/>
<proteinExistence type="predicted"/>
<reference evidence="1 2" key="1">
    <citation type="journal article" date="2016" name="Int. J. Syst. Evol. Microbiol.">
        <title>Descriptions of Anaerotaenia torta gen. nov., sp. nov. and Anaerocolumna cellulosilytica gen. nov., sp. nov. isolated from a methanogenic reactor of cattle waste.</title>
        <authorList>
            <person name="Uek A."/>
            <person name="Ohtaki Y."/>
            <person name="Kaku N."/>
            <person name="Ueki K."/>
        </authorList>
    </citation>
    <scope>NUCLEOTIDE SEQUENCE [LARGE SCALE GENOMIC DNA]</scope>
    <source>
        <strain evidence="1 2">SN021</strain>
    </source>
</reference>
<dbReference type="Pfam" id="PF06898">
    <property type="entry name" value="YqfD"/>
    <property type="match status" value="1"/>
</dbReference>
<accession>A0A6S6QXM1</accession>
<dbReference type="KEGG" id="acel:acsn021_29630"/>
<dbReference type="InterPro" id="IPR010690">
    <property type="entry name" value="YqfD"/>
</dbReference>
<protein>
    <submittedName>
        <fullName evidence="1">Sporulation protein YqfD</fullName>
    </submittedName>
</protein>
<name>A0A6S6QXM1_9FIRM</name>
<keyword evidence="2" id="KW-1185">Reference proteome</keyword>
<dbReference type="RefSeq" id="WP_184094250.1">
    <property type="nucleotide sequence ID" value="NZ_AP023367.1"/>
</dbReference>
<gene>
    <name evidence="1" type="ORF">acsn021_29630</name>
</gene>
<evidence type="ECO:0000313" key="2">
    <source>
        <dbReference type="Proteomes" id="UP000515561"/>
    </source>
</evidence>
<evidence type="ECO:0000313" key="1">
    <source>
        <dbReference type="EMBL" id="BCJ95394.1"/>
    </source>
</evidence>
<sequence length="413" mass="47662">MLIKLYCWFRGFLLVRMKGQSPERFINLCSNRMIYLWDLKHADGDYEFHIMLKDYHKLKPVARKTGTIPFIKKKCGFPFWLRRNRKRKGYFLGVLLFCMVIYILSLFIWDINILGGHSYTPEAMVKFLKNNQIYAGLQKKQVDCQDIEELIRGTFKDIGWVSAEIKGTRLIIKITETNMPAPAVTATENCHIIAAKDCIISEIITRTGTPLVKEGSVVKKGDILVSGIVDIVGDNAEVVDKKVVIADADIIGKTFYNYKDSFSLNYVEKQYTGAEKTGYNLSVFLKKFNLYKPRIPYTKYDIIVNESMLHLNDNFYLPVSYTVNRYVEYEEVKKKYTELEAKSIAEAKLKRFLDKLIENDVLIIENNVKIAIKNNYCVVSGNIVVLESVKDYKAINDSEWRNIDTDESDGNDN</sequence>
<dbReference type="EMBL" id="AP023367">
    <property type="protein sequence ID" value="BCJ95394.1"/>
    <property type="molecule type" value="Genomic_DNA"/>
</dbReference>